<dbReference type="Pfam" id="PF05426">
    <property type="entry name" value="Alginate_lyase"/>
    <property type="match status" value="1"/>
</dbReference>
<dbReference type="EMBL" id="CP023004">
    <property type="protein sequence ID" value="AWI08489.1"/>
    <property type="molecule type" value="Genomic_DNA"/>
</dbReference>
<dbReference type="AlphaFoldDB" id="A0A2U8E0W6"/>
<organism evidence="4 5">
    <name type="scientific">Ereboglobus luteus</name>
    <dbReference type="NCBI Taxonomy" id="1796921"/>
    <lineage>
        <taxon>Bacteria</taxon>
        <taxon>Pseudomonadati</taxon>
        <taxon>Verrucomicrobiota</taxon>
        <taxon>Opitutia</taxon>
        <taxon>Opitutales</taxon>
        <taxon>Opitutaceae</taxon>
        <taxon>Ereboglobus</taxon>
    </lineage>
</organism>
<dbReference type="KEGG" id="elut:CKA38_03795"/>
<evidence type="ECO:0000256" key="1">
    <source>
        <dbReference type="ARBA" id="ARBA00022729"/>
    </source>
</evidence>
<feature type="domain" description="Alginate lyase" evidence="3">
    <location>
        <begin position="104"/>
        <end position="381"/>
    </location>
</feature>
<reference evidence="4 5" key="1">
    <citation type="journal article" date="2018" name="Syst. Appl. Microbiol.">
        <title>Ereboglobus luteus gen. nov. sp. nov. from cockroach guts, and new insights into the oxygen relationship of the genera Opitutus and Didymococcus (Verrucomicrobia: Opitutaceae).</title>
        <authorList>
            <person name="Tegtmeier D."/>
            <person name="Belitz A."/>
            <person name="Radek R."/>
            <person name="Heimerl T."/>
            <person name="Brune A."/>
        </authorList>
    </citation>
    <scope>NUCLEOTIDE SEQUENCE [LARGE SCALE GENOMIC DNA]</scope>
    <source>
        <strain evidence="4 5">Ho45</strain>
    </source>
</reference>
<proteinExistence type="predicted"/>
<evidence type="ECO:0000256" key="2">
    <source>
        <dbReference type="ARBA" id="ARBA00023239"/>
    </source>
</evidence>
<sequence length="438" mass="48676">MRASPKKLPEKTSPFEIRAHLARHEAPMNTTARLRRATLAVAAILFPLAALANSVPPPAIFCCDPAVLSNARARANDPAFRPAYDRVLREADKALALKPLSVIDKKLTADSGDKHDYLSLAPYWWPDPAKPDGLPYIRRDGQVNPESKRDNDALKFVRICNAVKTLGLAYYLTGRETYAEKAAMLTRVWFLDEATRMNPNLNHAQGIRGRNSGRGAGVLEGRHITALTDGLALIAASSAWPAEKQTAMRAWLESYHTWLTTSKIGLAEAAANNNHGTWYAVQAAHLELALGKTAVARRRVEKQLPHYIATQIEPDGRQPHELARTNSLHYSIFNLEPLFELAQLGERAGYTGGWTHTTKDGRSLRAALAYVAPYLDPAKPWPKKDITPGKTARILPLLRAYLARQDDAQFKALYETYSVSTPDLAKERWHLLLPPLPR</sequence>
<protein>
    <recommendedName>
        <fullName evidence="3">Alginate lyase domain-containing protein</fullName>
    </recommendedName>
</protein>
<dbReference type="GO" id="GO:0042597">
    <property type="term" value="C:periplasmic space"/>
    <property type="evidence" value="ECO:0007669"/>
    <property type="project" value="InterPro"/>
</dbReference>
<dbReference type="InterPro" id="IPR008929">
    <property type="entry name" value="Chondroitin_lyas"/>
</dbReference>
<evidence type="ECO:0000259" key="3">
    <source>
        <dbReference type="Pfam" id="PF05426"/>
    </source>
</evidence>
<dbReference type="Gene3D" id="1.50.10.100">
    <property type="entry name" value="Chondroitin AC/alginate lyase"/>
    <property type="match status" value="1"/>
</dbReference>
<dbReference type="InterPro" id="IPR008397">
    <property type="entry name" value="Alginate_lyase_dom"/>
</dbReference>
<dbReference type="Proteomes" id="UP000244896">
    <property type="component" value="Chromosome"/>
</dbReference>
<accession>A0A2U8E0W6</accession>
<name>A0A2U8E0W6_9BACT</name>
<evidence type="ECO:0000313" key="4">
    <source>
        <dbReference type="EMBL" id="AWI08489.1"/>
    </source>
</evidence>
<keyword evidence="2" id="KW-0456">Lyase</keyword>
<gene>
    <name evidence="4" type="ORF">CKA38_03795</name>
</gene>
<dbReference type="GO" id="GO:0016829">
    <property type="term" value="F:lyase activity"/>
    <property type="evidence" value="ECO:0007669"/>
    <property type="project" value="UniProtKB-KW"/>
</dbReference>
<keyword evidence="5" id="KW-1185">Reference proteome</keyword>
<evidence type="ECO:0000313" key="5">
    <source>
        <dbReference type="Proteomes" id="UP000244896"/>
    </source>
</evidence>
<dbReference type="SUPFAM" id="SSF48230">
    <property type="entry name" value="Chondroitin AC/alginate lyase"/>
    <property type="match status" value="1"/>
</dbReference>
<keyword evidence="1" id="KW-0732">Signal</keyword>